<keyword evidence="8 12" id="KW-0133">Cell shape</keyword>
<dbReference type="InterPro" id="IPR013221">
    <property type="entry name" value="Mur_ligase_cen"/>
</dbReference>
<dbReference type="eggNOG" id="COG0769">
    <property type="taxonomic scope" value="Bacteria"/>
</dbReference>
<keyword evidence="11 12" id="KW-0961">Cell wall biogenesis/degradation</keyword>
<dbReference type="Proteomes" id="UP000030153">
    <property type="component" value="Unassembled WGS sequence"/>
</dbReference>
<dbReference type="Gene3D" id="3.40.1390.10">
    <property type="entry name" value="MurE/MurF, N-terminal domain"/>
    <property type="match status" value="1"/>
</dbReference>
<evidence type="ECO:0000313" key="18">
    <source>
        <dbReference type="Proteomes" id="UP000030153"/>
    </source>
</evidence>
<dbReference type="STRING" id="1385513.N780_15450"/>
<dbReference type="InterPro" id="IPR004101">
    <property type="entry name" value="Mur_ligase_C"/>
</dbReference>
<feature type="domain" description="Mur ligase central" evidence="16">
    <location>
        <begin position="110"/>
        <end position="307"/>
    </location>
</feature>
<evidence type="ECO:0000256" key="7">
    <source>
        <dbReference type="ARBA" id="ARBA00022840"/>
    </source>
</evidence>
<feature type="binding site" evidence="12">
    <location>
        <begin position="112"/>
        <end position="118"/>
    </location>
    <ligand>
        <name>ATP</name>
        <dbReference type="ChEBI" id="CHEBI:30616"/>
    </ligand>
</feature>
<dbReference type="AlphaFoldDB" id="A0A0A2UU07"/>
<comment type="similarity">
    <text evidence="2 12">Belongs to the MurCDEF family. MurE subfamily.</text>
</comment>
<keyword evidence="7 12" id="KW-0067">ATP-binding</keyword>
<comment type="caution">
    <text evidence="17">The sequence shown here is derived from an EMBL/GenBank/DDBJ whole genome shotgun (WGS) entry which is preliminary data.</text>
</comment>
<keyword evidence="9 12" id="KW-0573">Peptidoglycan synthesis</keyword>
<feature type="binding site" evidence="12">
    <location>
        <position position="33"/>
    </location>
    <ligand>
        <name>UDP-N-acetyl-alpha-D-muramoyl-L-alanyl-D-glutamate</name>
        <dbReference type="ChEBI" id="CHEBI:83900"/>
    </ligand>
</feature>
<evidence type="ECO:0000259" key="14">
    <source>
        <dbReference type="Pfam" id="PF01225"/>
    </source>
</evidence>
<dbReference type="HAMAP" id="MF_00208">
    <property type="entry name" value="MurE"/>
    <property type="match status" value="1"/>
</dbReference>
<keyword evidence="3 12" id="KW-0963">Cytoplasm</keyword>
<dbReference type="InterPro" id="IPR000713">
    <property type="entry name" value="Mur_ligase_N"/>
</dbReference>
<comment type="subcellular location">
    <subcellularLocation>
        <location evidence="12 13">Cytoplasm</location>
    </subcellularLocation>
</comment>
<name>A0A0A2UU07_9BACI</name>
<evidence type="ECO:0000256" key="5">
    <source>
        <dbReference type="ARBA" id="ARBA00022618"/>
    </source>
</evidence>
<dbReference type="UniPathway" id="UPA00219"/>
<dbReference type="InterPro" id="IPR036565">
    <property type="entry name" value="Mur-like_cat_sf"/>
</dbReference>
<keyword evidence="10 12" id="KW-0131">Cell cycle</keyword>
<dbReference type="OrthoDB" id="9800958at2"/>
<dbReference type="GO" id="GO:0051301">
    <property type="term" value="P:cell division"/>
    <property type="evidence" value="ECO:0007669"/>
    <property type="project" value="UniProtKB-KW"/>
</dbReference>
<dbReference type="NCBIfam" id="NF001126">
    <property type="entry name" value="PRK00139.1-4"/>
    <property type="match status" value="1"/>
</dbReference>
<feature type="binding site" evidence="12">
    <location>
        <begin position="154"/>
        <end position="155"/>
    </location>
    <ligand>
        <name>UDP-N-acetyl-alpha-D-muramoyl-L-alanyl-D-glutamate</name>
        <dbReference type="ChEBI" id="CHEBI:83900"/>
    </ligand>
</feature>
<dbReference type="GO" id="GO:0000287">
    <property type="term" value="F:magnesium ion binding"/>
    <property type="evidence" value="ECO:0007669"/>
    <property type="project" value="UniProtKB-UniRule"/>
</dbReference>
<evidence type="ECO:0000256" key="11">
    <source>
        <dbReference type="ARBA" id="ARBA00023316"/>
    </source>
</evidence>
<comment type="caution">
    <text evidence="12">Lacks conserved residue(s) required for the propagation of feature annotation.</text>
</comment>
<reference evidence="17 18" key="1">
    <citation type="submission" date="2013-08" db="EMBL/GenBank/DDBJ databases">
        <title>Genome of Pontibacillus chungwhensis.</title>
        <authorList>
            <person name="Wang Q."/>
            <person name="Wang G."/>
        </authorList>
    </citation>
    <scope>NUCLEOTIDE SEQUENCE [LARGE SCALE GENOMIC DNA]</scope>
    <source>
        <strain evidence="17 18">BH030062</strain>
    </source>
</reference>
<dbReference type="Gene3D" id="3.90.190.20">
    <property type="entry name" value="Mur ligase, C-terminal domain"/>
    <property type="match status" value="1"/>
</dbReference>
<feature type="domain" description="Mur ligase N-terminal catalytic" evidence="14">
    <location>
        <begin position="26"/>
        <end position="97"/>
    </location>
</feature>
<evidence type="ECO:0000256" key="3">
    <source>
        <dbReference type="ARBA" id="ARBA00022490"/>
    </source>
</evidence>
<protein>
    <recommendedName>
        <fullName evidence="12">UDP-N-acetylmuramyl-tripeptide synthetase</fullName>
        <ecNumber evidence="12">6.3.2.-</ecNumber>
    </recommendedName>
    <alternativeName>
        <fullName evidence="12">UDP-MurNAc-tripeptide synthetase</fullName>
    </alternativeName>
</protein>
<evidence type="ECO:0000256" key="4">
    <source>
        <dbReference type="ARBA" id="ARBA00022598"/>
    </source>
</evidence>
<dbReference type="Pfam" id="PF02875">
    <property type="entry name" value="Mur_ligase_C"/>
    <property type="match status" value="1"/>
</dbReference>
<feature type="binding site" evidence="12">
    <location>
        <position position="186"/>
    </location>
    <ligand>
        <name>UDP-N-acetyl-alpha-D-muramoyl-L-alanyl-D-glutamate</name>
        <dbReference type="ChEBI" id="CHEBI:83900"/>
    </ligand>
</feature>
<evidence type="ECO:0000259" key="15">
    <source>
        <dbReference type="Pfam" id="PF02875"/>
    </source>
</evidence>
<sequence>MELQELANILKTVESESNSVNPNALIKGISFNSQEIQEGFLFIAIKGYQQDGHRFINNAIENGACGVIGEQEITDLSVPYFQVDNSRNALSIVSNHFYNYPTNEKIVIGVTGTNGKTSTSYLLRHILENNGLSCAFFGSTKNIINGESYPTVNTTPNLLEINRLLAGSRDEVVVIEVSSHALTQYRVEGIYFDYALFTNLSQDHLDYHGSMEEYFGAKKKLFEMLKDEGKAIINTDDLWGEQLARQLEDESIPTLAIGENEKCDVKLESYTTNPPSLQLKENNESILIKPLLYGLYNMYNIAMAYGTAKQIGVNTKGAIEAVQHFQGIEGRFALTELNNGATLVVDYAHTSDALMHCLKTVRDNCEGNLIHIFGYRGDRDPGKRRDMISISSEMSDRYILTFDDLNSVSPEEMKNTLISYQERYGNDKGIVITDRTLAIEEAVKMAEMGDWIVITGKGHEKYQQQYHYPVHNDEEAAIYLTKAKD</sequence>
<organism evidence="17 18">
    <name type="scientific">Pontibacillus chungwhensis BH030062</name>
    <dbReference type="NCBI Taxonomy" id="1385513"/>
    <lineage>
        <taxon>Bacteria</taxon>
        <taxon>Bacillati</taxon>
        <taxon>Bacillota</taxon>
        <taxon>Bacilli</taxon>
        <taxon>Bacillales</taxon>
        <taxon>Bacillaceae</taxon>
        <taxon>Pontibacillus</taxon>
    </lineage>
</organism>
<dbReference type="PANTHER" id="PTHR23135:SF4">
    <property type="entry name" value="UDP-N-ACETYLMURAMOYL-L-ALANYL-D-GLUTAMATE--2,6-DIAMINOPIMELATE LIGASE MURE HOMOLOG, CHLOROPLASTIC"/>
    <property type="match status" value="1"/>
</dbReference>
<dbReference type="GO" id="GO:0009252">
    <property type="term" value="P:peptidoglycan biosynthetic process"/>
    <property type="evidence" value="ECO:0007669"/>
    <property type="project" value="UniProtKB-UniRule"/>
</dbReference>
<evidence type="ECO:0000256" key="13">
    <source>
        <dbReference type="RuleBase" id="RU004135"/>
    </source>
</evidence>
<evidence type="ECO:0000256" key="8">
    <source>
        <dbReference type="ARBA" id="ARBA00022960"/>
    </source>
</evidence>
<dbReference type="SUPFAM" id="SSF53623">
    <property type="entry name" value="MurD-like peptide ligases, catalytic domain"/>
    <property type="match status" value="1"/>
</dbReference>
<feature type="binding site" evidence="12">
    <location>
        <position position="153"/>
    </location>
    <ligand>
        <name>UDP-N-acetyl-alpha-D-muramoyl-L-alanyl-D-glutamate</name>
        <dbReference type="ChEBI" id="CHEBI:83900"/>
    </ligand>
</feature>
<feature type="binding site" evidence="12">
    <location>
        <position position="184"/>
    </location>
    <ligand>
        <name>UDP-N-acetyl-alpha-D-muramoyl-L-alanyl-D-glutamate</name>
        <dbReference type="ChEBI" id="CHEBI:83900"/>
    </ligand>
</feature>
<comment type="pathway">
    <text evidence="1 12 13">Cell wall biogenesis; peptidoglycan biosynthesis.</text>
</comment>
<dbReference type="GO" id="GO:0071555">
    <property type="term" value="P:cell wall organization"/>
    <property type="evidence" value="ECO:0007669"/>
    <property type="project" value="UniProtKB-KW"/>
</dbReference>
<gene>
    <name evidence="12" type="primary">murE</name>
    <name evidence="17" type="ORF">N780_15450</name>
</gene>
<dbReference type="EC" id="6.3.2.-" evidence="12"/>
<keyword evidence="18" id="KW-1185">Reference proteome</keyword>
<keyword evidence="6 12" id="KW-0547">Nucleotide-binding</keyword>
<evidence type="ECO:0000256" key="9">
    <source>
        <dbReference type="ARBA" id="ARBA00022984"/>
    </source>
</evidence>
<dbReference type="InterPro" id="IPR018109">
    <property type="entry name" value="Folylpolyglutamate_synth_CS"/>
</dbReference>
<dbReference type="InterPro" id="IPR035911">
    <property type="entry name" value="MurE/MurF_N"/>
</dbReference>
<keyword evidence="5 12" id="KW-0132">Cell division</keyword>
<feature type="modified residue" description="N6-carboxylysine" evidence="12">
    <location>
        <position position="218"/>
    </location>
</feature>
<dbReference type="GO" id="GO:0004326">
    <property type="term" value="F:tetrahydrofolylpolyglutamate synthase activity"/>
    <property type="evidence" value="ECO:0007669"/>
    <property type="project" value="InterPro"/>
</dbReference>
<dbReference type="PANTHER" id="PTHR23135">
    <property type="entry name" value="MUR LIGASE FAMILY MEMBER"/>
    <property type="match status" value="1"/>
</dbReference>
<dbReference type="SUPFAM" id="SSF53244">
    <property type="entry name" value="MurD-like peptide ligases, peptide-binding domain"/>
    <property type="match status" value="1"/>
</dbReference>
<evidence type="ECO:0000256" key="12">
    <source>
        <dbReference type="HAMAP-Rule" id="MF_00208"/>
    </source>
</evidence>
<evidence type="ECO:0000256" key="2">
    <source>
        <dbReference type="ARBA" id="ARBA00005898"/>
    </source>
</evidence>
<dbReference type="Gene3D" id="3.40.1190.10">
    <property type="entry name" value="Mur-like, catalytic domain"/>
    <property type="match status" value="1"/>
</dbReference>
<dbReference type="RefSeq" id="WP_036781778.1">
    <property type="nucleotide sequence ID" value="NZ_AVBG01000004.1"/>
</dbReference>
<evidence type="ECO:0000256" key="10">
    <source>
        <dbReference type="ARBA" id="ARBA00023306"/>
    </source>
</evidence>
<keyword evidence="4 12" id="KW-0436">Ligase</keyword>
<dbReference type="InterPro" id="IPR005761">
    <property type="entry name" value="UDP-N-AcMur-Glu-dNH2Pim_ligase"/>
</dbReference>
<dbReference type="GO" id="GO:0005524">
    <property type="term" value="F:ATP binding"/>
    <property type="evidence" value="ECO:0007669"/>
    <property type="project" value="UniProtKB-UniRule"/>
</dbReference>
<dbReference type="PROSITE" id="PS01011">
    <property type="entry name" value="FOLYLPOLYGLU_SYNT_1"/>
    <property type="match status" value="1"/>
</dbReference>
<dbReference type="Pfam" id="PF01225">
    <property type="entry name" value="Mur_ligase"/>
    <property type="match status" value="1"/>
</dbReference>
<comment type="cofactor">
    <cofactor evidence="12">
        <name>Mg(2+)</name>
        <dbReference type="ChEBI" id="CHEBI:18420"/>
    </cofactor>
</comment>
<accession>A0A0A2UU07</accession>
<keyword evidence="12" id="KW-0460">Magnesium</keyword>
<feature type="binding site" evidence="12">
    <location>
        <position position="178"/>
    </location>
    <ligand>
        <name>UDP-N-acetyl-alpha-D-muramoyl-L-alanyl-D-glutamate</name>
        <dbReference type="ChEBI" id="CHEBI:83900"/>
    </ligand>
</feature>
<dbReference type="SUPFAM" id="SSF63418">
    <property type="entry name" value="MurE/MurF N-terminal domain"/>
    <property type="match status" value="1"/>
</dbReference>
<evidence type="ECO:0000313" key="17">
    <source>
        <dbReference type="EMBL" id="KGP91777.1"/>
    </source>
</evidence>
<dbReference type="InterPro" id="IPR036615">
    <property type="entry name" value="Mur_ligase_C_dom_sf"/>
</dbReference>
<evidence type="ECO:0000259" key="16">
    <source>
        <dbReference type="Pfam" id="PF08245"/>
    </source>
</evidence>
<comment type="function">
    <text evidence="12">Catalyzes the addition of an amino acid to the nucleotide precursor UDP-N-acetylmuramoyl-L-alanyl-D-glutamate (UMAG) in the biosynthesis of bacterial cell-wall peptidoglycan.</text>
</comment>
<dbReference type="Pfam" id="PF08245">
    <property type="entry name" value="Mur_ligase_M"/>
    <property type="match status" value="1"/>
</dbReference>
<proteinExistence type="inferred from homology"/>
<dbReference type="EMBL" id="AVBG01000004">
    <property type="protein sequence ID" value="KGP91777.1"/>
    <property type="molecule type" value="Genomic_DNA"/>
</dbReference>
<dbReference type="GO" id="GO:0008360">
    <property type="term" value="P:regulation of cell shape"/>
    <property type="evidence" value="ECO:0007669"/>
    <property type="project" value="UniProtKB-KW"/>
</dbReference>
<evidence type="ECO:0000256" key="6">
    <source>
        <dbReference type="ARBA" id="ARBA00022741"/>
    </source>
</evidence>
<comment type="PTM">
    <text evidence="12">Carboxylation is probably crucial for Mg(2+) binding and, consequently, for the gamma-phosphate positioning of ATP.</text>
</comment>
<feature type="domain" description="Mur ligase C-terminal" evidence="15">
    <location>
        <begin position="330"/>
        <end position="458"/>
    </location>
</feature>
<dbReference type="NCBIfam" id="TIGR01085">
    <property type="entry name" value="murE"/>
    <property type="match status" value="1"/>
</dbReference>
<evidence type="ECO:0000256" key="1">
    <source>
        <dbReference type="ARBA" id="ARBA00004752"/>
    </source>
</evidence>
<dbReference type="GO" id="GO:0005737">
    <property type="term" value="C:cytoplasm"/>
    <property type="evidence" value="ECO:0007669"/>
    <property type="project" value="UniProtKB-SubCell"/>
</dbReference>